<evidence type="ECO:0000313" key="2">
    <source>
        <dbReference type="EMBL" id="KAK8524911.1"/>
    </source>
</evidence>
<feature type="region of interest" description="Disordered" evidence="1">
    <location>
        <begin position="1"/>
        <end position="22"/>
    </location>
</feature>
<evidence type="ECO:0000313" key="3">
    <source>
        <dbReference type="Proteomes" id="UP001472677"/>
    </source>
</evidence>
<comment type="caution">
    <text evidence="2">The sequence shown here is derived from an EMBL/GenBank/DDBJ whole genome shotgun (WGS) entry which is preliminary data.</text>
</comment>
<evidence type="ECO:0000256" key="1">
    <source>
        <dbReference type="SAM" id="MobiDB-lite"/>
    </source>
</evidence>
<name>A0ABR2CXE6_9ROSI</name>
<proteinExistence type="predicted"/>
<reference evidence="2 3" key="1">
    <citation type="journal article" date="2024" name="G3 (Bethesda)">
        <title>Genome assembly of Hibiscus sabdariffa L. provides insights into metabolisms of medicinal natural products.</title>
        <authorList>
            <person name="Kim T."/>
        </authorList>
    </citation>
    <scope>NUCLEOTIDE SEQUENCE [LARGE SCALE GENOMIC DNA]</scope>
    <source>
        <strain evidence="2">TK-2024</strain>
        <tissue evidence="2">Old leaves</tissue>
    </source>
</reference>
<gene>
    <name evidence="2" type="ORF">V6N12_029762</name>
</gene>
<keyword evidence="3" id="KW-1185">Reference proteome</keyword>
<organism evidence="2 3">
    <name type="scientific">Hibiscus sabdariffa</name>
    <name type="common">roselle</name>
    <dbReference type="NCBI Taxonomy" id="183260"/>
    <lineage>
        <taxon>Eukaryota</taxon>
        <taxon>Viridiplantae</taxon>
        <taxon>Streptophyta</taxon>
        <taxon>Embryophyta</taxon>
        <taxon>Tracheophyta</taxon>
        <taxon>Spermatophyta</taxon>
        <taxon>Magnoliopsida</taxon>
        <taxon>eudicotyledons</taxon>
        <taxon>Gunneridae</taxon>
        <taxon>Pentapetalae</taxon>
        <taxon>rosids</taxon>
        <taxon>malvids</taxon>
        <taxon>Malvales</taxon>
        <taxon>Malvaceae</taxon>
        <taxon>Malvoideae</taxon>
        <taxon>Hibiscus</taxon>
    </lineage>
</organism>
<dbReference type="Proteomes" id="UP001472677">
    <property type="component" value="Unassembled WGS sequence"/>
</dbReference>
<protein>
    <submittedName>
        <fullName evidence="2">Uncharacterized protein</fullName>
    </submittedName>
</protein>
<dbReference type="EMBL" id="JBBPBM010000041">
    <property type="protein sequence ID" value="KAK8524911.1"/>
    <property type="molecule type" value="Genomic_DNA"/>
</dbReference>
<sequence length="77" mass="8476">MEEHVQKSLKWLEDRSKGNTSHELEPLAFNGLQILHAQKGSIRCSFVVPSRASVNTTQILALASSVLTKAQANKMTV</sequence>
<accession>A0ABR2CXE6</accession>